<proteinExistence type="predicted"/>
<name>A0A6J5PZC6_9CAUD</name>
<feature type="domain" description="PD-(D/E)XK endonuclease-like" evidence="1">
    <location>
        <begin position="118"/>
        <end position="188"/>
    </location>
</feature>
<sequence length="258" mass="28232">MAELEIARDRYGRPMVVPPKGGKAIPYTRTTTVAGSLDDGTGLVAWKLRMAAAGLTLRPDLLLAASAARENKLEMDKLVEDAMEAAGATHAATIGTAIHALTEKLDRGQDLGVIPEDYRADIQAYDEATKNFTNIHIEQFCVLDKFKIAGTPDRIVEYKGEKFISDLKTGSISYPHKIAMQLAVYAHGLPYDPATASRGSWGDINTEKGIIVHLPAGGGECTLHFVDIKQGWKGIQLAMKVRSWRDTKKLTEKLKEEV</sequence>
<dbReference type="Pfam" id="PF12705">
    <property type="entry name" value="PDDEXK_1"/>
    <property type="match status" value="1"/>
</dbReference>
<accession>A0A6J5PZC6</accession>
<organism evidence="2">
    <name type="scientific">uncultured Caudovirales phage</name>
    <dbReference type="NCBI Taxonomy" id="2100421"/>
    <lineage>
        <taxon>Viruses</taxon>
        <taxon>Duplodnaviria</taxon>
        <taxon>Heunggongvirae</taxon>
        <taxon>Uroviricota</taxon>
        <taxon>Caudoviricetes</taxon>
        <taxon>Peduoviridae</taxon>
        <taxon>Maltschvirus</taxon>
        <taxon>Maltschvirus maltsch</taxon>
    </lineage>
</organism>
<evidence type="ECO:0000259" key="1">
    <source>
        <dbReference type="Pfam" id="PF12705"/>
    </source>
</evidence>
<evidence type="ECO:0000313" key="2">
    <source>
        <dbReference type="EMBL" id="CAB4177350.1"/>
    </source>
</evidence>
<reference evidence="2" key="1">
    <citation type="submission" date="2020-05" db="EMBL/GenBank/DDBJ databases">
        <authorList>
            <person name="Chiriac C."/>
            <person name="Salcher M."/>
            <person name="Ghai R."/>
            <person name="Kavagutti S V."/>
        </authorList>
    </citation>
    <scope>NUCLEOTIDE SEQUENCE</scope>
</reference>
<dbReference type="InterPro" id="IPR011604">
    <property type="entry name" value="PDDEXK-like_dom_sf"/>
</dbReference>
<protein>
    <recommendedName>
        <fullName evidence="1">PD-(D/E)XK endonuclease-like domain-containing protein</fullName>
    </recommendedName>
</protein>
<dbReference type="Gene3D" id="3.90.320.10">
    <property type="match status" value="1"/>
</dbReference>
<dbReference type="EMBL" id="LR796947">
    <property type="protein sequence ID" value="CAB4177350.1"/>
    <property type="molecule type" value="Genomic_DNA"/>
</dbReference>
<gene>
    <name evidence="2" type="ORF">UFOVP999_36</name>
</gene>
<dbReference type="InterPro" id="IPR038726">
    <property type="entry name" value="PDDEXK_AddAB-type"/>
</dbReference>